<name>A0AC59ZYU0_RANTA</name>
<proteinExistence type="predicted"/>
<protein>
    <submittedName>
        <fullName evidence="1">Uncharacterized protein</fullName>
    </submittedName>
</protein>
<evidence type="ECO:0000313" key="1">
    <source>
        <dbReference type="EMBL" id="CAN0536526.1"/>
    </source>
</evidence>
<gene>
    <name evidence="1" type="ORF">MRATA1EN22A_LOCUS24798</name>
</gene>
<reference evidence="1" key="1">
    <citation type="submission" date="2023-05" db="EMBL/GenBank/DDBJ databases">
        <authorList>
            <consortium name="ELIXIR-Norway"/>
        </authorList>
    </citation>
    <scope>NUCLEOTIDE SEQUENCE</scope>
</reference>
<dbReference type="Proteomes" id="UP001162501">
    <property type="component" value="Chromosome 6"/>
</dbReference>
<accession>A0AC59ZYU0</accession>
<dbReference type="EMBL" id="OX596090">
    <property type="protein sequence ID" value="CAN0536526.1"/>
    <property type="molecule type" value="Genomic_DNA"/>
</dbReference>
<reference evidence="1" key="2">
    <citation type="submission" date="2025-03" db="EMBL/GenBank/DDBJ databases">
        <authorList>
            <consortium name="ELIXIR-Norway"/>
            <consortium name="Elixir Norway"/>
        </authorList>
    </citation>
    <scope>NUCLEOTIDE SEQUENCE</scope>
</reference>
<organism evidence="1 2">
    <name type="scientific">Rangifer tarandus platyrhynchus</name>
    <name type="common">Svalbard reindeer</name>
    <dbReference type="NCBI Taxonomy" id="3082113"/>
    <lineage>
        <taxon>Eukaryota</taxon>
        <taxon>Metazoa</taxon>
        <taxon>Chordata</taxon>
        <taxon>Craniata</taxon>
        <taxon>Vertebrata</taxon>
        <taxon>Euteleostomi</taxon>
        <taxon>Mammalia</taxon>
        <taxon>Eutheria</taxon>
        <taxon>Laurasiatheria</taxon>
        <taxon>Artiodactyla</taxon>
        <taxon>Ruminantia</taxon>
        <taxon>Pecora</taxon>
        <taxon>Cervidae</taxon>
        <taxon>Odocoileinae</taxon>
        <taxon>Rangifer</taxon>
    </lineage>
</organism>
<evidence type="ECO:0000313" key="2">
    <source>
        <dbReference type="Proteomes" id="UP001162501"/>
    </source>
</evidence>
<sequence length="145" mass="16270">MPSVRAARAHPPATPGPDWSSRLRAFEVAERLEPSLCAGHTLGVLETKLFLEFSFFFLETDTHAENRRMEAEVISFFVSKMPLLHVPLALIDHGMINIGSKLPVRRRINSMEKSQHLAVKQLSKAHPAGNPDDSRLECLILLHLL</sequence>